<keyword evidence="7" id="KW-1185">Reference proteome</keyword>
<organism evidence="6 7">
    <name type="scientific">Mycena venus</name>
    <dbReference type="NCBI Taxonomy" id="2733690"/>
    <lineage>
        <taxon>Eukaryota</taxon>
        <taxon>Fungi</taxon>
        <taxon>Dikarya</taxon>
        <taxon>Basidiomycota</taxon>
        <taxon>Agaricomycotina</taxon>
        <taxon>Agaricomycetes</taxon>
        <taxon>Agaricomycetidae</taxon>
        <taxon>Agaricales</taxon>
        <taxon>Marasmiineae</taxon>
        <taxon>Mycenaceae</taxon>
        <taxon>Mycena</taxon>
    </lineage>
</organism>
<comment type="subcellular location">
    <subcellularLocation>
        <location evidence="1">Membrane</location>
    </subcellularLocation>
</comment>
<dbReference type="OrthoDB" id="5620at2759"/>
<proteinExistence type="inferred from homology"/>
<reference evidence="6" key="1">
    <citation type="submission" date="2020-05" db="EMBL/GenBank/DDBJ databases">
        <title>Mycena genomes resolve the evolution of fungal bioluminescence.</title>
        <authorList>
            <person name="Tsai I.J."/>
        </authorList>
    </citation>
    <scope>NUCLEOTIDE SEQUENCE</scope>
    <source>
        <strain evidence="6">CCC161011</strain>
    </source>
</reference>
<keyword evidence="5" id="KW-0472">Membrane</keyword>
<dbReference type="AlphaFoldDB" id="A0A8H7CZC1"/>
<evidence type="ECO:0000256" key="3">
    <source>
        <dbReference type="ARBA" id="ARBA00022692"/>
    </source>
</evidence>
<evidence type="ECO:0000256" key="2">
    <source>
        <dbReference type="ARBA" id="ARBA00007590"/>
    </source>
</evidence>
<sequence>MSLMCIVGGSTAFYKKSSIPSLVAGLMYGLCLTPHITILTQHACTSDRVGMLYLWSGTQIGEGNPKGLQGAFLASALLTLSSLPRVAKGPVPKLLATSSAVVGFYYGRQLYY</sequence>
<protein>
    <submittedName>
        <fullName evidence="6">UPF0136 membrane protein P14E8.05c</fullName>
    </submittedName>
</protein>
<dbReference type="Gene3D" id="1.10.10.1740">
    <property type="entry name" value="Transmembrane protein 14-like"/>
    <property type="match status" value="1"/>
</dbReference>
<accession>A0A8H7CZC1</accession>
<dbReference type="Pfam" id="PF03647">
    <property type="entry name" value="Tmemb_14"/>
    <property type="match status" value="2"/>
</dbReference>
<evidence type="ECO:0000313" key="7">
    <source>
        <dbReference type="Proteomes" id="UP000620124"/>
    </source>
</evidence>
<evidence type="ECO:0000256" key="5">
    <source>
        <dbReference type="ARBA" id="ARBA00023136"/>
    </source>
</evidence>
<evidence type="ECO:0000256" key="4">
    <source>
        <dbReference type="ARBA" id="ARBA00022989"/>
    </source>
</evidence>
<dbReference type="InterPro" id="IPR044890">
    <property type="entry name" value="TMEM14_sf"/>
</dbReference>
<keyword evidence="3" id="KW-0812">Transmembrane</keyword>
<gene>
    <name evidence="6" type="ORF">MVEN_00949700</name>
</gene>
<dbReference type="Proteomes" id="UP000620124">
    <property type="component" value="Unassembled WGS sequence"/>
</dbReference>
<name>A0A8H7CZC1_9AGAR</name>
<dbReference type="InterPro" id="IPR005349">
    <property type="entry name" value="TMEM14"/>
</dbReference>
<dbReference type="GO" id="GO:0016020">
    <property type="term" value="C:membrane"/>
    <property type="evidence" value="ECO:0007669"/>
    <property type="project" value="UniProtKB-SubCell"/>
</dbReference>
<keyword evidence="4" id="KW-1133">Transmembrane helix</keyword>
<comment type="caution">
    <text evidence="6">The sequence shown here is derived from an EMBL/GenBank/DDBJ whole genome shotgun (WGS) entry which is preliminary data.</text>
</comment>
<evidence type="ECO:0000313" key="6">
    <source>
        <dbReference type="EMBL" id="KAF7356184.1"/>
    </source>
</evidence>
<comment type="similarity">
    <text evidence="2">Belongs to the TMEM14 family.</text>
</comment>
<evidence type="ECO:0000256" key="1">
    <source>
        <dbReference type="ARBA" id="ARBA00004370"/>
    </source>
</evidence>
<dbReference type="EMBL" id="JACAZI010000007">
    <property type="protein sequence ID" value="KAF7356184.1"/>
    <property type="molecule type" value="Genomic_DNA"/>
</dbReference>